<dbReference type="GO" id="GO:0006281">
    <property type="term" value="P:DNA repair"/>
    <property type="evidence" value="ECO:0007669"/>
    <property type="project" value="InterPro"/>
</dbReference>
<dbReference type="SMART" id="SM00547">
    <property type="entry name" value="ZnF_RBZ"/>
    <property type="match status" value="2"/>
</dbReference>
<keyword evidence="3" id="KW-0479">Metal-binding</keyword>
<keyword evidence="15" id="KW-1185">Reference proteome</keyword>
<evidence type="ECO:0000256" key="1">
    <source>
        <dbReference type="ARBA" id="ARBA00004123"/>
    </source>
</evidence>
<dbReference type="GO" id="GO:0033314">
    <property type="term" value="P:mitotic DNA replication checkpoint signaling"/>
    <property type="evidence" value="ECO:0007669"/>
    <property type="project" value="TreeGrafter"/>
</dbReference>
<dbReference type="GO" id="GO:0003682">
    <property type="term" value="F:chromatin binding"/>
    <property type="evidence" value="ECO:0007669"/>
    <property type="project" value="TreeGrafter"/>
</dbReference>
<dbReference type="InterPro" id="IPR036443">
    <property type="entry name" value="Znf_RanBP2_sf"/>
</dbReference>
<comment type="caution">
    <text evidence="14">The sequence shown here is derived from an EMBL/GenBank/DDBJ whole genome shotgun (WGS) entry which is preliminary data.</text>
</comment>
<evidence type="ECO:0000256" key="10">
    <source>
        <dbReference type="ARBA" id="ARBA00023306"/>
    </source>
</evidence>
<keyword evidence="5" id="KW-0227">DNA damage</keyword>
<dbReference type="Proteomes" id="UP000243217">
    <property type="component" value="Unassembled WGS sequence"/>
</dbReference>
<dbReference type="Pfam" id="PF00641">
    <property type="entry name" value="Zn_ribbon_RanBP"/>
    <property type="match status" value="2"/>
</dbReference>
<dbReference type="InterPro" id="IPR027417">
    <property type="entry name" value="P-loop_NTPase"/>
</dbReference>
<evidence type="ECO:0000256" key="2">
    <source>
        <dbReference type="ARBA" id="ARBA00006168"/>
    </source>
</evidence>
<evidence type="ECO:0000256" key="7">
    <source>
        <dbReference type="ARBA" id="ARBA00022833"/>
    </source>
</evidence>
<dbReference type="PROSITE" id="PS50199">
    <property type="entry name" value="ZF_RANBP2_2"/>
    <property type="match status" value="2"/>
</dbReference>
<dbReference type="STRING" id="74557.A0A1V9ZA43"/>
<keyword evidence="10" id="KW-0131">Cell cycle</keyword>
<dbReference type="EMBL" id="JNBS01002161">
    <property type="protein sequence ID" value="OQR94878.1"/>
    <property type="molecule type" value="Genomic_DNA"/>
</dbReference>
<dbReference type="GO" id="GO:0005634">
    <property type="term" value="C:nucleus"/>
    <property type="evidence" value="ECO:0007669"/>
    <property type="project" value="UniProtKB-SubCell"/>
</dbReference>
<evidence type="ECO:0000256" key="4">
    <source>
        <dbReference type="ARBA" id="ARBA00022741"/>
    </source>
</evidence>
<dbReference type="GO" id="GO:0005524">
    <property type="term" value="F:ATP binding"/>
    <property type="evidence" value="ECO:0007669"/>
    <property type="project" value="UniProtKB-KW"/>
</dbReference>
<dbReference type="PANTHER" id="PTHR12172">
    <property type="entry name" value="CELL CYCLE CHECKPOINT PROTEIN RAD17"/>
    <property type="match status" value="1"/>
</dbReference>
<keyword evidence="9" id="KW-0539">Nucleus</keyword>
<dbReference type="PANTHER" id="PTHR12172:SF0">
    <property type="entry name" value="CELL CYCLE CHECKPOINT PROTEIN RAD17"/>
    <property type="match status" value="1"/>
</dbReference>
<feature type="domain" description="RanBP2-type" evidence="13">
    <location>
        <begin position="98"/>
        <end position="127"/>
    </location>
</feature>
<evidence type="ECO:0000313" key="14">
    <source>
        <dbReference type="EMBL" id="OQR94878.1"/>
    </source>
</evidence>
<dbReference type="SUPFAM" id="SSF90209">
    <property type="entry name" value="Ran binding protein zinc finger-like"/>
    <property type="match status" value="1"/>
</dbReference>
<keyword evidence="7" id="KW-0862">Zinc</keyword>
<dbReference type="GO" id="GO:0003689">
    <property type="term" value="F:DNA clamp loader activity"/>
    <property type="evidence" value="ECO:0007669"/>
    <property type="project" value="TreeGrafter"/>
</dbReference>
<keyword evidence="6 11" id="KW-0863">Zinc-finger</keyword>
<dbReference type="PROSITE" id="PS01358">
    <property type="entry name" value="ZF_RANBP2_1"/>
    <property type="match status" value="2"/>
</dbReference>
<dbReference type="SUPFAM" id="SSF52540">
    <property type="entry name" value="P-loop containing nucleoside triphosphate hydrolases"/>
    <property type="match status" value="1"/>
</dbReference>
<dbReference type="AlphaFoldDB" id="A0A1V9ZA43"/>
<organism evidence="14 15">
    <name type="scientific">Thraustotheca clavata</name>
    <dbReference type="NCBI Taxonomy" id="74557"/>
    <lineage>
        <taxon>Eukaryota</taxon>
        <taxon>Sar</taxon>
        <taxon>Stramenopiles</taxon>
        <taxon>Oomycota</taxon>
        <taxon>Saprolegniomycetes</taxon>
        <taxon>Saprolegniales</taxon>
        <taxon>Achlyaceae</taxon>
        <taxon>Thraustotheca</taxon>
    </lineage>
</organism>
<dbReference type="InterPro" id="IPR004582">
    <property type="entry name" value="Checkpoint_prot_Rad17_Rad24"/>
</dbReference>
<evidence type="ECO:0000256" key="9">
    <source>
        <dbReference type="ARBA" id="ARBA00023242"/>
    </source>
</evidence>
<evidence type="ECO:0000313" key="15">
    <source>
        <dbReference type="Proteomes" id="UP000243217"/>
    </source>
</evidence>
<proteinExistence type="inferred from homology"/>
<dbReference type="OrthoDB" id="10265971at2759"/>
<comment type="subcellular location">
    <subcellularLocation>
        <location evidence="1">Nucleus</location>
    </subcellularLocation>
</comment>
<dbReference type="Gene3D" id="3.40.50.300">
    <property type="entry name" value="P-loop containing nucleotide triphosphate hydrolases"/>
    <property type="match status" value="1"/>
</dbReference>
<name>A0A1V9ZA43_9STRA</name>
<dbReference type="Gene3D" id="2.30.30.380">
    <property type="entry name" value="Zn-finger domain of Sec23/24"/>
    <property type="match status" value="1"/>
</dbReference>
<evidence type="ECO:0000256" key="11">
    <source>
        <dbReference type="PROSITE-ProRule" id="PRU00322"/>
    </source>
</evidence>
<feature type="region of interest" description="Disordered" evidence="12">
    <location>
        <begin position="1"/>
        <end position="20"/>
    </location>
</feature>
<sequence>MAKEGLLDESDTSSDEEYRRVKRKRRRLVQEITSLTWNCPRCTYLNENDQSHCEMCSIKRPSQRVKVEKKIKKKIENIDKKYERKVVPKLQTTSKVPVVKKWACGACTLENCENIKKCDACGALREPEHCDAIEIDDDDDKNITSNQQLWNDKYHPSSMHDLCVHPKKSQEVVDWLQKHTQRYSFDQQRILFLCGPPGVGKSTMVHSAAAKLGLEIKQWKDTSGVVPLGSKSRNSSLFQDFTSFLECSQRYSSLNFGTTKNKNQIVLVEEWPSFHEQHRLDIQHLLQHRLASNDHQYPIVIVYSDVHENKVTTTSLGAVFSQEVVTSRLSHIIHCNPVAPGLMKKYLNRIALKEKICLTSSQLRSIIEQSHGDLRHAMNTLQLQVNSTHDNTRDSFPSDFHLIGRVLYPKDHHGDEILKECALESSHILATVHHNCIDCFTEIDDLYQALDNFSFNDTLLQSAFKDRSNSMYYQHTQQLSQSLTERSIKCSNLHPNRQSFRPISRATMYQVDTTAKHIKSHAQAAFHLQHNGAALHRDIVPYQKYLGQEAMVVDTKIETDDEIDDFSDMDSN</sequence>
<feature type="domain" description="RanBP2-type" evidence="13">
    <location>
        <begin position="33"/>
        <end position="62"/>
    </location>
</feature>
<dbReference type="Gene3D" id="1.10.8.60">
    <property type="match status" value="1"/>
</dbReference>
<protein>
    <recommendedName>
        <fullName evidence="13">RanBP2-type domain-containing protein</fullName>
    </recommendedName>
</protein>
<keyword evidence="8" id="KW-0067">ATP-binding</keyword>
<evidence type="ECO:0000256" key="5">
    <source>
        <dbReference type="ARBA" id="ARBA00022763"/>
    </source>
</evidence>
<evidence type="ECO:0000256" key="12">
    <source>
        <dbReference type="SAM" id="MobiDB-lite"/>
    </source>
</evidence>
<dbReference type="InterPro" id="IPR001876">
    <property type="entry name" value="Znf_RanBP2"/>
</dbReference>
<dbReference type="GO" id="GO:0008270">
    <property type="term" value="F:zinc ion binding"/>
    <property type="evidence" value="ECO:0007669"/>
    <property type="project" value="UniProtKB-KW"/>
</dbReference>
<accession>A0A1V9ZA43</accession>
<evidence type="ECO:0000256" key="8">
    <source>
        <dbReference type="ARBA" id="ARBA00022840"/>
    </source>
</evidence>
<dbReference type="Pfam" id="PF03215">
    <property type="entry name" value="Rad17"/>
    <property type="match status" value="1"/>
</dbReference>
<comment type="similarity">
    <text evidence="2">Belongs to the rad17/RAD24 family.</text>
</comment>
<gene>
    <name evidence="14" type="ORF">THRCLA_08069</name>
</gene>
<reference evidence="14 15" key="1">
    <citation type="journal article" date="2014" name="Genome Biol. Evol.">
        <title>The secreted proteins of Achlya hypogyna and Thraustotheca clavata identify the ancestral oomycete secretome and reveal gene acquisitions by horizontal gene transfer.</title>
        <authorList>
            <person name="Misner I."/>
            <person name="Blouin N."/>
            <person name="Leonard G."/>
            <person name="Richards T.A."/>
            <person name="Lane C.E."/>
        </authorList>
    </citation>
    <scope>NUCLEOTIDE SEQUENCE [LARGE SCALE GENOMIC DNA]</scope>
    <source>
        <strain evidence="14 15">ATCC 34112</strain>
    </source>
</reference>
<evidence type="ECO:0000256" key="6">
    <source>
        <dbReference type="ARBA" id="ARBA00022771"/>
    </source>
</evidence>
<keyword evidence="4" id="KW-0547">Nucleotide-binding</keyword>
<dbReference type="GO" id="GO:0000077">
    <property type="term" value="P:DNA damage checkpoint signaling"/>
    <property type="evidence" value="ECO:0007669"/>
    <property type="project" value="TreeGrafter"/>
</dbReference>
<evidence type="ECO:0000256" key="3">
    <source>
        <dbReference type="ARBA" id="ARBA00022723"/>
    </source>
</evidence>
<evidence type="ECO:0000259" key="13">
    <source>
        <dbReference type="PROSITE" id="PS50199"/>
    </source>
</evidence>